<reference evidence="1 2" key="1">
    <citation type="journal article" date="2020" name="Genome Biol. Evol.">
        <title>Comparative genomics of Sclerotiniaceae.</title>
        <authorList>
            <person name="Valero Jimenez C.A."/>
            <person name="Steentjes M."/>
            <person name="Scholten O.E."/>
            <person name="Van Kan J.A.L."/>
        </authorList>
    </citation>
    <scope>NUCLEOTIDE SEQUENCE [LARGE SCALE GENOMIC DNA]</scope>
    <source>
        <strain evidence="1 2">B1</strain>
    </source>
</reference>
<dbReference type="EMBL" id="RCSX01000012">
    <property type="protein sequence ID" value="KAF7927503.1"/>
    <property type="molecule type" value="Genomic_DNA"/>
</dbReference>
<dbReference type="RefSeq" id="XP_038809902.1">
    <property type="nucleotide sequence ID" value="XM_038953507.1"/>
</dbReference>
<dbReference type="PANTHER" id="PTHR24148">
    <property type="entry name" value="ANKYRIN REPEAT DOMAIN-CONTAINING PROTEIN 39 HOMOLOG-RELATED"/>
    <property type="match status" value="1"/>
</dbReference>
<evidence type="ECO:0000313" key="2">
    <source>
        <dbReference type="Proteomes" id="UP000783213"/>
    </source>
</evidence>
<dbReference type="Proteomes" id="UP000783213">
    <property type="component" value="Unassembled WGS sequence"/>
</dbReference>
<comment type="caution">
    <text evidence="1">The sequence shown here is derived from an EMBL/GenBank/DDBJ whole genome shotgun (WGS) entry which is preliminary data.</text>
</comment>
<name>A0ABQ7IL24_9HELO</name>
<gene>
    <name evidence="1" type="ORF">EAE98_005885</name>
</gene>
<evidence type="ECO:0000313" key="1">
    <source>
        <dbReference type="EMBL" id="KAF7927503.1"/>
    </source>
</evidence>
<protein>
    <submittedName>
        <fullName evidence="1">Uncharacterized protein</fullName>
    </submittedName>
</protein>
<keyword evidence="2" id="KW-1185">Reference proteome</keyword>
<sequence>MCGHHASSFDDWHDVRELRRKKLDLECRLPLIVSNEYFKADEAAWDAIIALQTLRYRYRKNGRMELELATLLFLSRRHISFDYRDKLYALFNLLGDKERSDLSLQQDYSLSLAEMGKKTNSSAFSADNSENLSSWTLDLYALRRPIALESRDAMQQSTLQDPHDASQAYNAGGKYVLDDHPFTFSSDLRILKVWGIVIDSVIDCDLELRLSQNMCWESSRGKTVAFNCRRFFNCLGPESVRSGDLLVVLFGSTVPFLLREIQVDCVEAEPGPPGESYAEGIMEGEILEACQAGDNKGQEFWLE</sequence>
<dbReference type="GeneID" id="62232659"/>
<accession>A0ABQ7IL24</accession>
<dbReference type="InterPro" id="IPR052895">
    <property type="entry name" value="HetReg/Transcr_Mod"/>
</dbReference>
<organism evidence="1 2">
    <name type="scientific">Botrytis deweyae</name>
    <dbReference type="NCBI Taxonomy" id="2478750"/>
    <lineage>
        <taxon>Eukaryota</taxon>
        <taxon>Fungi</taxon>
        <taxon>Dikarya</taxon>
        <taxon>Ascomycota</taxon>
        <taxon>Pezizomycotina</taxon>
        <taxon>Leotiomycetes</taxon>
        <taxon>Helotiales</taxon>
        <taxon>Sclerotiniaceae</taxon>
        <taxon>Botrytis</taxon>
    </lineage>
</organism>
<proteinExistence type="predicted"/>
<dbReference type="PANTHER" id="PTHR24148:SF64">
    <property type="entry name" value="HETEROKARYON INCOMPATIBILITY DOMAIN-CONTAINING PROTEIN"/>
    <property type="match status" value="1"/>
</dbReference>
<dbReference type="Pfam" id="PF26639">
    <property type="entry name" value="Het-6_barrel"/>
    <property type="match status" value="1"/>
</dbReference>